<protein>
    <submittedName>
        <fullName evidence="3">VOC family protein</fullName>
    </submittedName>
</protein>
<accession>A0ABW6YPQ6</accession>
<reference evidence="3 4" key="1">
    <citation type="submission" date="2024-10" db="EMBL/GenBank/DDBJ databases">
        <title>The Natural Products Discovery Center: Release of the First 8490 Sequenced Strains for Exploring Actinobacteria Biosynthetic Diversity.</title>
        <authorList>
            <person name="Kalkreuter E."/>
            <person name="Kautsar S.A."/>
            <person name="Yang D."/>
            <person name="Bader C.D."/>
            <person name="Teijaro C.N."/>
            <person name="Fluegel L."/>
            <person name="Davis C.M."/>
            <person name="Simpson J.R."/>
            <person name="Lauterbach L."/>
            <person name="Steele A.D."/>
            <person name="Gui C."/>
            <person name="Meng S."/>
            <person name="Li G."/>
            <person name="Viehrig K."/>
            <person name="Ye F."/>
            <person name="Su P."/>
            <person name="Kiefer A.F."/>
            <person name="Nichols A."/>
            <person name="Cepeda A.J."/>
            <person name="Yan W."/>
            <person name="Fan B."/>
            <person name="Jiang Y."/>
            <person name="Adhikari A."/>
            <person name="Zheng C.-J."/>
            <person name="Schuster L."/>
            <person name="Cowan T.M."/>
            <person name="Smanski M.J."/>
            <person name="Chevrette M.G."/>
            <person name="De Carvalho L.P.S."/>
            <person name="Shen B."/>
        </authorList>
    </citation>
    <scope>NUCLEOTIDE SEQUENCE [LARGE SCALE GENOMIC DNA]</scope>
    <source>
        <strain evidence="3 4">NPDC013366</strain>
    </source>
</reference>
<dbReference type="InterPro" id="IPR029068">
    <property type="entry name" value="Glyas_Bleomycin-R_OHBP_Dase"/>
</dbReference>
<dbReference type="PROSITE" id="PS51819">
    <property type="entry name" value="VOC"/>
    <property type="match status" value="1"/>
</dbReference>
<keyword evidence="4" id="KW-1185">Reference proteome</keyword>
<evidence type="ECO:0000256" key="1">
    <source>
        <dbReference type="SAM" id="MobiDB-lite"/>
    </source>
</evidence>
<comment type="caution">
    <text evidence="3">The sequence shown here is derived from an EMBL/GenBank/DDBJ whole genome shotgun (WGS) entry which is preliminary data.</text>
</comment>
<proteinExistence type="predicted"/>
<dbReference type="PANTHER" id="PTHR33993">
    <property type="entry name" value="GLYOXALASE-RELATED"/>
    <property type="match status" value="1"/>
</dbReference>
<evidence type="ECO:0000313" key="4">
    <source>
        <dbReference type="Proteomes" id="UP001603418"/>
    </source>
</evidence>
<feature type="compositionally biased region" description="Low complexity" evidence="1">
    <location>
        <begin position="9"/>
        <end position="20"/>
    </location>
</feature>
<dbReference type="Proteomes" id="UP001603418">
    <property type="component" value="Unassembled WGS sequence"/>
</dbReference>
<dbReference type="SUPFAM" id="SSF54593">
    <property type="entry name" value="Glyoxalase/Bleomycin resistance protein/Dihydroxybiphenyl dioxygenase"/>
    <property type="match status" value="2"/>
</dbReference>
<evidence type="ECO:0000313" key="3">
    <source>
        <dbReference type="EMBL" id="MFF9880803.1"/>
    </source>
</evidence>
<evidence type="ECO:0000259" key="2">
    <source>
        <dbReference type="PROSITE" id="PS51819"/>
    </source>
</evidence>
<dbReference type="EMBL" id="JBICBM010000002">
    <property type="protein sequence ID" value="MFF9880803.1"/>
    <property type="molecule type" value="Genomic_DNA"/>
</dbReference>
<feature type="region of interest" description="Disordered" evidence="1">
    <location>
        <begin position="1"/>
        <end position="20"/>
    </location>
</feature>
<dbReference type="Pfam" id="PF18029">
    <property type="entry name" value="Glyoxalase_6"/>
    <property type="match status" value="1"/>
</dbReference>
<dbReference type="PANTHER" id="PTHR33993:SF10">
    <property type="entry name" value="CONSERVED PROTEIN"/>
    <property type="match status" value="1"/>
</dbReference>
<dbReference type="InterPro" id="IPR041581">
    <property type="entry name" value="Glyoxalase_6"/>
</dbReference>
<feature type="domain" description="VOC" evidence="2">
    <location>
        <begin position="26"/>
        <end position="138"/>
    </location>
</feature>
<dbReference type="RefSeq" id="WP_030780165.1">
    <property type="nucleotide sequence ID" value="NZ_JBFACJ010000005.1"/>
</dbReference>
<dbReference type="InterPro" id="IPR037523">
    <property type="entry name" value="VOC_core"/>
</dbReference>
<sequence length="274" mass="29097">MNHGKTQPSRATDAGSTGSTGSACGAPCWVSLTSHGLEAAQRFYGAVLGWQWRPAGSGDHFRIALADSAPVAGIAVLPALRQTGVAWTPYFAVPDADQAAARARERGGTAGVGPLRLPPGRVALLSDRHGATFGIWEGELFGRWEPRRRAAPAFITLHTRDAFDAAMFYGGVLDWASDRPGSCEVEYEADEVLLRSQGHVVARIESGESDTAPDPSVRPHWQVTFLVDDVPECARAARRHGGGVLEEGEHEAVLRDPDGARFTVISAAGPRLAG</sequence>
<dbReference type="Gene3D" id="3.10.180.10">
    <property type="entry name" value="2,3-Dihydroxybiphenyl 1,2-Dioxygenase, domain 1"/>
    <property type="match status" value="2"/>
</dbReference>
<dbReference type="PROSITE" id="PS51257">
    <property type="entry name" value="PROKAR_LIPOPROTEIN"/>
    <property type="match status" value="1"/>
</dbReference>
<gene>
    <name evidence="3" type="ORF">ACF1HC_04160</name>
</gene>
<name>A0ABW6YPQ6_9ACTN</name>
<organism evidence="3 4">
    <name type="scientific">Streptomyces eurythermus</name>
    <dbReference type="NCBI Taxonomy" id="42237"/>
    <lineage>
        <taxon>Bacteria</taxon>
        <taxon>Bacillati</taxon>
        <taxon>Actinomycetota</taxon>
        <taxon>Actinomycetes</taxon>
        <taxon>Kitasatosporales</taxon>
        <taxon>Streptomycetaceae</taxon>
        <taxon>Streptomyces</taxon>
    </lineage>
</organism>
<dbReference type="InterPro" id="IPR052164">
    <property type="entry name" value="Anthracycline_SecMetBiosynth"/>
</dbReference>